<dbReference type="EMBL" id="LCYG01000051">
    <property type="protein sequence ID" value="KLK91649.1"/>
    <property type="molecule type" value="Genomic_DNA"/>
</dbReference>
<protein>
    <submittedName>
        <fullName evidence="1">Uncharacterized protein</fullName>
    </submittedName>
</protein>
<accession>A0A0H1R9A4</accession>
<dbReference type="OrthoDB" id="6010489at2"/>
<evidence type="ECO:0000313" key="1">
    <source>
        <dbReference type="EMBL" id="KLK91649.1"/>
    </source>
</evidence>
<dbReference type="RefSeq" id="WP_047190557.1">
    <property type="nucleotide sequence ID" value="NZ_LCYG01000051.1"/>
</dbReference>
<keyword evidence="2" id="KW-1185">Reference proteome</keyword>
<organism evidence="1 2">
    <name type="scientific">Microvirga vignae</name>
    <dbReference type="NCBI Taxonomy" id="1225564"/>
    <lineage>
        <taxon>Bacteria</taxon>
        <taxon>Pseudomonadati</taxon>
        <taxon>Pseudomonadota</taxon>
        <taxon>Alphaproteobacteria</taxon>
        <taxon>Hyphomicrobiales</taxon>
        <taxon>Methylobacteriaceae</taxon>
        <taxon>Microvirga</taxon>
    </lineage>
</organism>
<dbReference type="Proteomes" id="UP000035489">
    <property type="component" value="Unassembled WGS sequence"/>
</dbReference>
<sequence>MAAHGTWLTSADALLVEIAANLMAEFRSDAANTRRVAVLVTVPNKLGFGLAERSKIRAPQAKEPEPNPFAAFF</sequence>
<proteinExistence type="predicted"/>
<comment type="caution">
    <text evidence="1">The sequence shown here is derived from an EMBL/GenBank/DDBJ whole genome shotgun (WGS) entry which is preliminary data.</text>
</comment>
<reference evidence="1 2" key="1">
    <citation type="submission" date="2015-05" db="EMBL/GenBank/DDBJ databases">
        <title>Draft genome sequence of Microvirga vignae strain BR3299, a novel nitrogen fixing bacteria isolated from Brazil semi-aired region.</title>
        <authorList>
            <person name="Zilli J.E."/>
            <person name="Passos S.R."/>
            <person name="Leite J."/>
            <person name="Baldani J.I."/>
            <person name="Xavier G.R."/>
            <person name="Rumjaneck N.G."/>
            <person name="Simoes-Araujo J.L."/>
        </authorList>
    </citation>
    <scope>NUCLEOTIDE SEQUENCE [LARGE SCALE GENOMIC DNA]</scope>
    <source>
        <strain evidence="1 2">BR3299</strain>
    </source>
</reference>
<gene>
    <name evidence="1" type="ORF">AA309_18815</name>
</gene>
<name>A0A0H1R9A4_9HYPH</name>
<dbReference type="AlphaFoldDB" id="A0A0H1R9A4"/>
<dbReference type="PATRIC" id="fig|1225564.3.peg.5036"/>
<evidence type="ECO:0000313" key="2">
    <source>
        <dbReference type="Proteomes" id="UP000035489"/>
    </source>
</evidence>